<keyword evidence="3" id="KW-0689">Ribosomal protein</keyword>
<dbReference type="InterPro" id="IPR025422">
    <property type="entry name" value="TGA_domain"/>
</dbReference>
<keyword evidence="6" id="KW-0010">Activator</keyword>
<dbReference type="Proteomes" id="UP000824890">
    <property type="component" value="Unassembled WGS sequence"/>
</dbReference>
<dbReference type="Pfam" id="PF00831">
    <property type="entry name" value="Ribosomal_L29"/>
    <property type="match status" value="1"/>
</dbReference>
<evidence type="ECO:0000256" key="8">
    <source>
        <dbReference type="ARBA" id="ARBA00023242"/>
    </source>
</evidence>
<dbReference type="SUPFAM" id="SSF46561">
    <property type="entry name" value="Ribosomal protein L29 (L29p)"/>
    <property type="match status" value="1"/>
</dbReference>
<dbReference type="CDD" id="cd00427">
    <property type="entry name" value="Ribosomal_L29_HIP"/>
    <property type="match status" value="1"/>
</dbReference>
<keyword evidence="9" id="KW-0687">Ribonucleoprotein</keyword>
<protein>
    <recommendedName>
        <fullName evidence="11">DOG1 domain-containing protein</fullName>
    </recommendedName>
</protein>
<keyword evidence="5" id="KW-0238">DNA-binding</keyword>
<feature type="domain" description="DOG1" evidence="11">
    <location>
        <begin position="182"/>
        <end position="392"/>
    </location>
</feature>
<dbReference type="PANTHER" id="PTHR45693">
    <property type="entry name" value="TRANSCRIPTION FACTOR TGA9"/>
    <property type="match status" value="1"/>
</dbReference>
<feature type="region of interest" description="Disordered" evidence="10">
    <location>
        <begin position="556"/>
        <end position="576"/>
    </location>
</feature>
<evidence type="ECO:0000256" key="2">
    <source>
        <dbReference type="ARBA" id="ARBA00009254"/>
    </source>
</evidence>
<dbReference type="NCBIfam" id="TIGR00012">
    <property type="entry name" value="L29"/>
    <property type="match status" value="1"/>
</dbReference>
<reference evidence="12 13" key="1">
    <citation type="submission" date="2021-05" db="EMBL/GenBank/DDBJ databases">
        <title>Genome Assembly of Synthetic Allotetraploid Brassica napus Reveals Homoeologous Exchanges between Subgenomes.</title>
        <authorList>
            <person name="Davis J.T."/>
        </authorList>
    </citation>
    <scope>NUCLEOTIDE SEQUENCE [LARGE SCALE GENOMIC DNA]</scope>
    <source>
        <strain evidence="13">cv. Da-Ae</strain>
        <tissue evidence="12">Seedling</tissue>
    </source>
</reference>
<sequence>MRQFSEWTGASSYRRRMRGLEKLEDVVKMVRPEFLRQKEELLKSLLFTVGFELLKGSMNSTSTHFVPPSRVGIYEPLHQFGMWGEPFKNNIGNGGSMNTPSHIIIPNNQKLDNNNLSEDTSHGTPHMFDQEASTSRHPDKIQRRLAQNREAARKNNNVMIFVYSMGDSVCRLMSSSWKQAGIAAFEMEYGHWIEEQNRQICELRTVLHGHVTDVELRSLVENTMKHYFELFRMKSAAAKADVFFVMSGMWRTSAERFFLWIGGFRPSDLLKVLLPHFDVMTDQQVLDVCNLRQSCQQAEDALSQGMEKLQHTLAECVARGGLGEGNYIPQVNSAMERLEALVSFVNQADHLRHETLQQMHRILTTRQAARGLLALGEYFQRLRALSSSWATRHQLASELFFFFFYRHSHNAQSLNYLAGDGGDFPPRKCFSEFNLFFVPRIQHQVSARVPISSSSRKPLTVMMSKREAELKEIRAKTTEELNEEVIDLKGELFMLRLQKSARNEFKSSEFRRMKKQVARILTVRREREIEEGIGKRLSRKLDRQWKKSIVVRPPPSLKKLQEEEAAEEAAEAAKSA</sequence>
<comment type="similarity">
    <text evidence="2">Belongs to the universal ribosomal protein uL29 family.</text>
</comment>
<accession>A0ABQ7XJ37</accession>
<proteinExistence type="inferred from homology"/>
<evidence type="ECO:0000256" key="4">
    <source>
        <dbReference type="ARBA" id="ARBA00023015"/>
    </source>
</evidence>
<evidence type="ECO:0000313" key="12">
    <source>
        <dbReference type="EMBL" id="KAH0855015.1"/>
    </source>
</evidence>
<evidence type="ECO:0000256" key="9">
    <source>
        <dbReference type="ARBA" id="ARBA00023274"/>
    </source>
</evidence>
<evidence type="ECO:0000256" key="7">
    <source>
        <dbReference type="ARBA" id="ARBA00023163"/>
    </source>
</evidence>
<keyword evidence="8" id="KW-0539">Nucleus</keyword>
<evidence type="ECO:0000259" key="11">
    <source>
        <dbReference type="PROSITE" id="PS51806"/>
    </source>
</evidence>
<comment type="subcellular location">
    <subcellularLocation>
        <location evidence="1">Nucleus</location>
    </subcellularLocation>
</comment>
<evidence type="ECO:0000313" key="13">
    <source>
        <dbReference type="Proteomes" id="UP000824890"/>
    </source>
</evidence>
<evidence type="ECO:0000256" key="10">
    <source>
        <dbReference type="SAM" id="MobiDB-lite"/>
    </source>
</evidence>
<keyword evidence="7" id="KW-0804">Transcription</keyword>
<dbReference type="PROSITE" id="PS51806">
    <property type="entry name" value="DOG1"/>
    <property type="match status" value="1"/>
</dbReference>
<feature type="region of interest" description="Disordered" evidence="10">
    <location>
        <begin position="113"/>
        <end position="138"/>
    </location>
</feature>
<dbReference type="EMBL" id="JAGKQM010000176">
    <property type="protein sequence ID" value="KAH0855015.1"/>
    <property type="molecule type" value="Genomic_DNA"/>
</dbReference>
<dbReference type="InterPro" id="IPR001854">
    <property type="entry name" value="Ribosomal_uL29"/>
</dbReference>
<comment type="caution">
    <text evidence="12">The sequence shown here is derived from an EMBL/GenBank/DDBJ whole genome shotgun (WGS) entry which is preliminary data.</text>
</comment>
<evidence type="ECO:0000256" key="6">
    <source>
        <dbReference type="ARBA" id="ARBA00023159"/>
    </source>
</evidence>
<evidence type="ECO:0000256" key="1">
    <source>
        <dbReference type="ARBA" id="ARBA00004123"/>
    </source>
</evidence>
<dbReference type="Pfam" id="PF14144">
    <property type="entry name" value="DOG1"/>
    <property type="match status" value="1"/>
</dbReference>
<dbReference type="Gene3D" id="1.10.287.310">
    <property type="match status" value="1"/>
</dbReference>
<evidence type="ECO:0000256" key="5">
    <source>
        <dbReference type="ARBA" id="ARBA00023125"/>
    </source>
</evidence>
<dbReference type="InterPro" id="IPR036049">
    <property type="entry name" value="Ribosomal_uL29_sf"/>
</dbReference>
<organism evidence="12 13">
    <name type="scientific">Brassica napus</name>
    <name type="common">Rape</name>
    <dbReference type="NCBI Taxonomy" id="3708"/>
    <lineage>
        <taxon>Eukaryota</taxon>
        <taxon>Viridiplantae</taxon>
        <taxon>Streptophyta</taxon>
        <taxon>Embryophyta</taxon>
        <taxon>Tracheophyta</taxon>
        <taxon>Spermatophyta</taxon>
        <taxon>Magnoliopsida</taxon>
        <taxon>eudicotyledons</taxon>
        <taxon>Gunneridae</taxon>
        <taxon>Pentapetalae</taxon>
        <taxon>rosids</taxon>
        <taxon>malvids</taxon>
        <taxon>Brassicales</taxon>
        <taxon>Brassicaceae</taxon>
        <taxon>Brassiceae</taxon>
        <taxon>Brassica</taxon>
    </lineage>
</organism>
<dbReference type="PANTHER" id="PTHR45693:SF64">
    <property type="entry name" value="TRANSCRIPTION FACTOR TGA1"/>
    <property type="match status" value="1"/>
</dbReference>
<name>A0ABQ7XJ37_BRANA</name>
<gene>
    <name evidence="12" type="ORF">HID58_024504</name>
</gene>
<keyword evidence="4" id="KW-0805">Transcription regulation</keyword>
<evidence type="ECO:0000256" key="3">
    <source>
        <dbReference type="ARBA" id="ARBA00022980"/>
    </source>
</evidence>
<dbReference type="HAMAP" id="MF_00374">
    <property type="entry name" value="Ribosomal_uL29"/>
    <property type="match status" value="1"/>
</dbReference>
<keyword evidence="13" id="KW-1185">Reference proteome</keyword>